<evidence type="ECO:0000313" key="16">
    <source>
        <dbReference type="Proteomes" id="UP000006443"/>
    </source>
</evidence>
<feature type="binding site" evidence="10 14">
    <location>
        <begin position="141"/>
        <end position="144"/>
    </location>
    <ligand>
        <name>substrate</name>
    </ligand>
</feature>
<keyword evidence="13" id="KW-0170">Cobalt</keyword>
<evidence type="ECO:0000256" key="6">
    <source>
        <dbReference type="ARBA" id="ARBA00009541"/>
    </source>
</evidence>
<dbReference type="GO" id="GO:0005737">
    <property type="term" value="C:cytoplasm"/>
    <property type="evidence" value="ECO:0007669"/>
    <property type="project" value="UniProtKB-ARBA"/>
</dbReference>
<keyword evidence="13" id="KW-0862">Zinc</keyword>
<dbReference type="AlphaFoldDB" id="C0GIQ9"/>
<sequence>MVKIAPSLLSADFSRLADDVKKVEEGGAHWLHFDVMDGHFVPNLTMGPQVVKSLRNKTDLYFDVHLMIENPENYLEAFAKAGADSITVSAEACTHLHRILQMTRGLGVKAGVALNPATPLSVIEYVLDDVDLVLIMSVNPGFGGQKFIPAAVPKIRALREMLGERPVDIQVDGGINAETAPVVRDAGASVLVAGTAVFGEPDVIQAIKMLQTEKKLV</sequence>
<dbReference type="EC" id="5.1.3.1" evidence="7 10"/>
<feature type="binding site" evidence="10 14">
    <location>
        <position position="7"/>
    </location>
    <ligand>
        <name>substrate</name>
    </ligand>
</feature>
<evidence type="ECO:0000256" key="1">
    <source>
        <dbReference type="ARBA" id="ARBA00001782"/>
    </source>
</evidence>
<dbReference type="GO" id="GO:0019323">
    <property type="term" value="P:pentose catabolic process"/>
    <property type="evidence" value="ECO:0007669"/>
    <property type="project" value="UniProtKB-UniRule"/>
</dbReference>
<dbReference type="PIRSF" id="PIRSF001461">
    <property type="entry name" value="RPE"/>
    <property type="match status" value="1"/>
</dbReference>
<evidence type="ECO:0000256" key="4">
    <source>
        <dbReference type="ARBA" id="ARBA00001947"/>
    </source>
</evidence>
<dbReference type="Pfam" id="PF00834">
    <property type="entry name" value="Ribul_P_3_epim"/>
    <property type="match status" value="1"/>
</dbReference>
<dbReference type="eggNOG" id="COG0036">
    <property type="taxonomic scope" value="Bacteria"/>
</dbReference>
<proteinExistence type="inferred from homology"/>
<dbReference type="Gene3D" id="3.20.20.70">
    <property type="entry name" value="Aldolase class I"/>
    <property type="match status" value="1"/>
</dbReference>
<dbReference type="EMBL" id="ACJM01000013">
    <property type="protein sequence ID" value="EEG76723.1"/>
    <property type="molecule type" value="Genomic_DNA"/>
</dbReference>
<dbReference type="FunFam" id="3.20.20.70:FF:000004">
    <property type="entry name" value="Ribulose-phosphate 3-epimerase"/>
    <property type="match status" value="1"/>
</dbReference>
<comment type="cofactor">
    <cofactor evidence="4">
        <name>Zn(2+)</name>
        <dbReference type="ChEBI" id="CHEBI:29105"/>
    </cofactor>
</comment>
<feature type="active site" description="Proton donor" evidence="10 12">
    <location>
        <position position="172"/>
    </location>
</feature>
<keyword evidence="13" id="KW-0464">Manganese</keyword>
<evidence type="ECO:0000256" key="14">
    <source>
        <dbReference type="PIRSR" id="PIRSR001461-3"/>
    </source>
</evidence>
<feature type="binding site" evidence="14">
    <location>
        <position position="174"/>
    </location>
    <ligand>
        <name>substrate</name>
    </ligand>
</feature>
<dbReference type="HAMAP" id="MF_02227">
    <property type="entry name" value="RPE"/>
    <property type="match status" value="1"/>
</dbReference>
<reference evidence="15 16" key="1">
    <citation type="submission" date="2009-02" db="EMBL/GenBank/DDBJ databases">
        <title>Sequencing of the draft genome and assembly of Dethiobacter alkaliphilus AHT 1.</title>
        <authorList>
            <consortium name="US DOE Joint Genome Institute (JGI-PGF)"/>
            <person name="Lucas S."/>
            <person name="Copeland A."/>
            <person name="Lapidus A."/>
            <person name="Glavina del Rio T."/>
            <person name="Dalin E."/>
            <person name="Tice H."/>
            <person name="Bruce D."/>
            <person name="Goodwin L."/>
            <person name="Pitluck S."/>
            <person name="Larimer F."/>
            <person name="Land M.L."/>
            <person name="Hauser L."/>
            <person name="Muyzer G."/>
        </authorList>
    </citation>
    <scope>NUCLEOTIDE SEQUENCE [LARGE SCALE GENOMIC DNA]</scope>
    <source>
        <strain evidence="15 16">AHT 1</strain>
    </source>
</reference>
<dbReference type="OrthoDB" id="1645589at2"/>
<evidence type="ECO:0000256" key="8">
    <source>
        <dbReference type="ARBA" id="ARBA00022723"/>
    </source>
</evidence>
<feature type="binding site" evidence="10 14">
    <location>
        <position position="65"/>
    </location>
    <ligand>
        <name>substrate</name>
    </ligand>
</feature>
<dbReference type="GO" id="GO:0046872">
    <property type="term" value="F:metal ion binding"/>
    <property type="evidence" value="ECO:0007669"/>
    <property type="project" value="UniProtKB-UniRule"/>
</dbReference>
<evidence type="ECO:0000256" key="9">
    <source>
        <dbReference type="ARBA" id="ARBA00023235"/>
    </source>
</evidence>
<evidence type="ECO:0000256" key="11">
    <source>
        <dbReference type="PIRNR" id="PIRNR001461"/>
    </source>
</evidence>
<evidence type="ECO:0000256" key="10">
    <source>
        <dbReference type="HAMAP-Rule" id="MF_02227"/>
    </source>
</evidence>
<comment type="caution">
    <text evidence="10">Lacks conserved residue(s) required for the propagation of feature annotation.</text>
</comment>
<evidence type="ECO:0000256" key="2">
    <source>
        <dbReference type="ARBA" id="ARBA00001936"/>
    </source>
</evidence>
<evidence type="ECO:0000256" key="3">
    <source>
        <dbReference type="ARBA" id="ARBA00001941"/>
    </source>
</evidence>
<dbReference type="PROSITE" id="PS01086">
    <property type="entry name" value="RIBUL_P_3_EPIMER_2"/>
    <property type="match status" value="1"/>
</dbReference>
<dbReference type="PANTHER" id="PTHR11749">
    <property type="entry name" value="RIBULOSE-5-PHOSPHATE-3-EPIMERASE"/>
    <property type="match status" value="1"/>
</dbReference>
<evidence type="ECO:0000313" key="15">
    <source>
        <dbReference type="EMBL" id="EEG76723.1"/>
    </source>
</evidence>
<organism evidence="15 16">
    <name type="scientific">Dethiobacter alkaliphilus AHT 1</name>
    <dbReference type="NCBI Taxonomy" id="555088"/>
    <lineage>
        <taxon>Bacteria</taxon>
        <taxon>Bacillati</taxon>
        <taxon>Bacillota</taxon>
        <taxon>Dethiobacteria</taxon>
        <taxon>Dethiobacterales</taxon>
        <taxon>Dethiobacteraceae</taxon>
        <taxon>Dethiobacter</taxon>
    </lineage>
</organism>
<dbReference type="CDD" id="cd00429">
    <property type="entry name" value="RPE"/>
    <property type="match status" value="1"/>
</dbReference>
<dbReference type="GO" id="GO:0006098">
    <property type="term" value="P:pentose-phosphate shunt"/>
    <property type="evidence" value="ECO:0007669"/>
    <property type="project" value="UniProtKB-UniRule"/>
</dbReference>
<dbReference type="PROSITE" id="PS01085">
    <property type="entry name" value="RIBUL_P_3_EPIMER_1"/>
    <property type="match status" value="1"/>
</dbReference>
<feature type="binding site" evidence="10 13">
    <location>
        <position position="172"/>
    </location>
    <ligand>
        <name>a divalent metal cation</name>
        <dbReference type="ChEBI" id="CHEBI:60240"/>
    </ligand>
</feature>
<dbReference type="NCBIfam" id="TIGR01163">
    <property type="entry name" value="rpe"/>
    <property type="match status" value="1"/>
</dbReference>
<dbReference type="SUPFAM" id="SSF51366">
    <property type="entry name" value="Ribulose-phoshate binding barrel"/>
    <property type="match status" value="1"/>
</dbReference>
<evidence type="ECO:0000256" key="7">
    <source>
        <dbReference type="ARBA" id="ARBA00013188"/>
    </source>
</evidence>
<evidence type="ECO:0000256" key="5">
    <source>
        <dbReference type="ARBA" id="ARBA00001954"/>
    </source>
</evidence>
<keyword evidence="10 11" id="KW-0119">Carbohydrate metabolism</keyword>
<dbReference type="InterPro" id="IPR011060">
    <property type="entry name" value="RibuloseP-bd_barrel"/>
</dbReference>
<accession>C0GIQ9</accession>
<dbReference type="InterPro" id="IPR000056">
    <property type="entry name" value="Ribul_P_3_epim-like"/>
</dbReference>
<comment type="cofactor">
    <cofactor evidence="2">
        <name>Mn(2+)</name>
        <dbReference type="ChEBI" id="CHEBI:29035"/>
    </cofactor>
</comment>
<keyword evidence="8 10" id="KW-0479">Metal-binding</keyword>
<feature type="binding site" evidence="10 13">
    <location>
        <position position="65"/>
    </location>
    <ligand>
        <name>a divalent metal cation</name>
        <dbReference type="ChEBI" id="CHEBI:60240"/>
    </ligand>
</feature>
<keyword evidence="9 10" id="KW-0413">Isomerase</keyword>
<evidence type="ECO:0000256" key="13">
    <source>
        <dbReference type="PIRSR" id="PIRSR001461-2"/>
    </source>
</evidence>
<comment type="pathway">
    <text evidence="10">Carbohydrate degradation.</text>
</comment>
<dbReference type="InterPro" id="IPR026019">
    <property type="entry name" value="Ribul_P_3_epim"/>
</dbReference>
<comment type="caution">
    <text evidence="15">The sequence shown here is derived from an EMBL/GenBank/DDBJ whole genome shotgun (WGS) entry which is preliminary data.</text>
</comment>
<gene>
    <name evidence="10" type="primary">rpe</name>
    <name evidence="15" type="ORF">DealDRAFT_2368</name>
</gene>
<comment type="catalytic activity">
    <reaction evidence="1 10 11">
        <text>D-ribulose 5-phosphate = D-xylulose 5-phosphate</text>
        <dbReference type="Rhea" id="RHEA:13677"/>
        <dbReference type="ChEBI" id="CHEBI:57737"/>
        <dbReference type="ChEBI" id="CHEBI:58121"/>
        <dbReference type="EC" id="5.1.3.1"/>
    </reaction>
</comment>
<dbReference type="InterPro" id="IPR013785">
    <property type="entry name" value="Aldolase_TIM"/>
</dbReference>
<evidence type="ECO:0000256" key="12">
    <source>
        <dbReference type="PIRSR" id="PIRSR001461-1"/>
    </source>
</evidence>
<comment type="cofactor">
    <cofactor evidence="5">
        <name>Fe(2+)</name>
        <dbReference type="ChEBI" id="CHEBI:29033"/>
    </cofactor>
</comment>
<protein>
    <recommendedName>
        <fullName evidence="7 10">Ribulose-phosphate 3-epimerase</fullName>
        <ecNumber evidence="7 10">5.1.3.1</ecNumber>
    </recommendedName>
</protein>
<feature type="binding site" evidence="10 13">
    <location>
        <position position="32"/>
    </location>
    <ligand>
        <name>a divalent metal cation</name>
        <dbReference type="ChEBI" id="CHEBI:60240"/>
    </ligand>
</feature>
<feature type="active site" description="Proton acceptor" evidence="10 12">
    <location>
        <position position="34"/>
    </location>
</feature>
<feature type="binding site" evidence="10">
    <location>
        <begin position="172"/>
        <end position="174"/>
    </location>
    <ligand>
        <name>substrate</name>
    </ligand>
</feature>
<dbReference type="RefSeq" id="WP_008517683.1">
    <property type="nucleotide sequence ID" value="NZ_ACJM01000013.1"/>
</dbReference>
<dbReference type="Proteomes" id="UP000006443">
    <property type="component" value="Unassembled WGS sequence"/>
</dbReference>
<dbReference type="GO" id="GO:0004750">
    <property type="term" value="F:D-ribulose-phosphate 3-epimerase activity"/>
    <property type="evidence" value="ECO:0007669"/>
    <property type="project" value="UniProtKB-UniRule"/>
</dbReference>
<keyword evidence="16" id="KW-1185">Reference proteome</keyword>
<dbReference type="NCBIfam" id="NF004076">
    <property type="entry name" value="PRK05581.1-4"/>
    <property type="match status" value="1"/>
</dbReference>
<comment type="similarity">
    <text evidence="6 10 11">Belongs to the ribulose-phosphate 3-epimerase family.</text>
</comment>
<comment type="cofactor">
    <cofactor evidence="3">
        <name>Co(2+)</name>
        <dbReference type="ChEBI" id="CHEBI:48828"/>
    </cofactor>
</comment>
<feature type="binding site" evidence="14">
    <location>
        <begin position="194"/>
        <end position="195"/>
    </location>
    <ligand>
        <name>substrate</name>
    </ligand>
</feature>
<comment type="function">
    <text evidence="10">Catalyzes the reversible epimerization of D-ribulose 5-phosphate to D-xylulose 5-phosphate.</text>
</comment>
<feature type="binding site" evidence="10 13">
    <location>
        <position position="34"/>
    </location>
    <ligand>
        <name>a divalent metal cation</name>
        <dbReference type="ChEBI" id="CHEBI:60240"/>
    </ligand>
</feature>
<comment type="cofactor">
    <cofactor evidence="10 13">
        <name>a divalent metal cation</name>
        <dbReference type="ChEBI" id="CHEBI:60240"/>
    </cofactor>
    <text evidence="10 13">Binds 1 divalent metal cation per subunit.</text>
</comment>
<name>C0GIQ9_DETAL</name>
<dbReference type="STRING" id="555088.DealDRAFT_2368"/>